<organism evidence="1 2">
    <name type="scientific">Cirrhinus mrigala</name>
    <name type="common">Mrigala</name>
    <dbReference type="NCBI Taxonomy" id="683832"/>
    <lineage>
        <taxon>Eukaryota</taxon>
        <taxon>Metazoa</taxon>
        <taxon>Chordata</taxon>
        <taxon>Craniata</taxon>
        <taxon>Vertebrata</taxon>
        <taxon>Euteleostomi</taxon>
        <taxon>Actinopterygii</taxon>
        <taxon>Neopterygii</taxon>
        <taxon>Teleostei</taxon>
        <taxon>Ostariophysi</taxon>
        <taxon>Cypriniformes</taxon>
        <taxon>Cyprinidae</taxon>
        <taxon>Labeoninae</taxon>
        <taxon>Labeonini</taxon>
        <taxon>Cirrhinus</taxon>
    </lineage>
</organism>
<evidence type="ECO:0000313" key="1">
    <source>
        <dbReference type="EMBL" id="KAL0178246.1"/>
    </source>
</evidence>
<protein>
    <submittedName>
        <fullName evidence="1">Uncharacterized protein</fullName>
    </submittedName>
</protein>
<feature type="non-terminal residue" evidence="1">
    <location>
        <position position="52"/>
    </location>
</feature>
<feature type="non-terminal residue" evidence="1">
    <location>
        <position position="1"/>
    </location>
</feature>
<dbReference type="AlphaFoldDB" id="A0ABD0Q072"/>
<keyword evidence="2" id="KW-1185">Reference proteome</keyword>
<accession>A0ABD0Q072</accession>
<name>A0ABD0Q072_CIRMR</name>
<reference evidence="1 2" key="1">
    <citation type="submission" date="2024-05" db="EMBL/GenBank/DDBJ databases">
        <title>Genome sequencing and assembly of Indian major carp, Cirrhinus mrigala (Hamilton, 1822).</title>
        <authorList>
            <person name="Mohindra V."/>
            <person name="Chowdhury L.M."/>
            <person name="Lal K."/>
            <person name="Jena J.K."/>
        </authorList>
    </citation>
    <scope>NUCLEOTIDE SEQUENCE [LARGE SCALE GENOMIC DNA]</scope>
    <source>
        <strain evidence="1">CM1030</strain>
        <tissue evidence="1">Blood</tissue>
    </source>
</reference>
<dbReference type="Proteomes" id="UP001529510">
    <property type="component" value="Unassembled WGS sequence"/>
</dbReference>
<comment type="caution">
    <text evidence="1">The sequence shown here is derived from an EMBL/GenBank/DDBJ whole genome shotgun (WGS) entry which is preliminary data.</text>
</comment>
<dbReference type="EMBL" id="JAMKFB020000013">
    <property type="protein sequence ID" value="KAL0178246.1"/>
    <property type="molecule type" value="Genomic_DNA"/>
</dbReference>
<evidence type="ECO:0000313" key="2">
    <source>
        <dbReference type="Proteomes" id="UP001529510"/>
    </source>
</evidence>
<sequence length="52" mass="5591">SVKMVVGVCGPPGHHALSREFATVTPPSLNWEEKTVKAVGGRRKNVKPNPVQ</sequence>
<proteinExistence type="predicted"/>
<gene>
    <name evidence="1" type="ORF">M9458_027140</name>
</gene>